<proteinExistence type="predicted"/>
<dbReference type="PANTHER" id="PTHR42935">
    <property type="entry name" value="SLR0930 PROTEIN"/>
    <property type="match status" value="1"/>
</dbReference>
<dbReference type="InterPro" id="IPR008533">
    <property type="entry name" value="DUF815"/>
</dbReference>
<dbReference type="RefSeq" id="WP_069154428.1">
    <property type="nucleotide sequence ID" value="NZ_DAWDRA010000353.1"/>
</dbReference>
<evidence type="ECO:0000313" key="4">
    <source>
        <dbReference type="Proteomes" id="UP000094067"/>
    </source>
</evidence>
<dbReference type="PANTHER" id="PTHR42935:SF1">
    <property type="entry name" value="SLR0930 PROTEIN"/>
    <property type="match status" value="1"/>
</dbReference>
<gene>
    <name evidence="3" type="ORF">BEI59_33100</name>
    <name evidence="2" type="ORF">BEI61_05011</name>
</gene>
<feature type="domain" description="AAA+ ATPase" evidence="1">
    <location>
        <begin position="233"/>
        <end position="350"/>
    </location>
</feature>
<dbReference type="EMBL" id="MCGH01000003">
    <property type="protein sequence ID" value="ODM04207.1"/>
    <property type="molecule type" value="Genomic_DNA"/>
</dbReference>
<dbReference type="SUPFAM" id="SSF52540">
    <property type="entry name" value="P-loop containing nucleoside triphosphate hydrolases"/>
    <property type="match status" value="1"/>
</dbReference>
<dbReference type="Proteomes" id="UP000094067">
    <property type="component" value="Unassembled WGS sequence"/>
</dbReference>
<accession>A0A1E3A6U3</accession>
<dbReference type="InterPro" id="IPR027417">
    <property type="entry name" value="P-loop_NTPase"/>
</dbReference>
<reference evidence="2 4" key="1">
    <citation type="submission" date="2016-07" db="EMBL/GenBank/DDBJ databases">
        <title>Characterization of isolates of Eisenbergiella tayi derived from blood cultures, using whole genome sequencing.</title>
        <authorList>
            <person name="Burdz T."/>
            <person name="Wiebe D."/>
            <person name="Huynh C."/>
            <person name="Bernard K."/>
        </authorList>
    </citation>
    <scope>NUCLEOTIDE SEQUENCE [LARGE SCALE GENOMIC DNA]</scope>
    <source>
        <strain evidence="2 4">NML 110608</strain>
    </source>
</reference>
<dbReference type="Pfam" id="PF05673">
    <property type="entry name" value="DUF815"/>
    <property type="match status" value="1"/>
</dbReference>
<sequence>MREKELIVYKDFGLDTSLLMDMVWLMEHYGSGEEGVQKESALLYDCMHGLLEMAGSHGFSGNLWHCYLTNLLVNNENSYSRACEIRGKVEGTINEAVLHDIIIFKEFFDYDFTDMMEKLQVPAFSLVLSYEGNMQESKVYNTRIRDRICTLAVRFKENRTPEEMKDTLTEFYKEYGVGKFGLHKAFRISHREDETLIEPILNIAHVQLGDLIGYETAKKKLVDNTEAFVKGKKANNCLLYGDAGTGKSSSIKAIANAYYSQGLRIIEVYKHQFQDLNNVIAQIKNRNYKFIIYMDDLSFEDFEIEYKYLKAVIEGGLEKKPANVLIYATSNRRHLVREKFSDKRELDDDLHNNDTVQEKLSLVSRFGVTIYFGAPDKSQFQDIVKALAARYGLTMPEEELLAEANKWELFHGGLSGRTAQQFIDYLSGCESAAGGQQ</sequence>
<dbReference type="SMART" id="SM00382">
    <property type="entry name" value="AAA"/>
    <property type="match status" value="1"/>
</dbReference>
<reference evidence="3 5" key="2">
    <citation type="submission" date="2016-08" db="EMBL/GenBank/DDBJ databases">
        <authorList>
            <person name="Seilhamer J.J."/>
        </authorList>
    </citation>
    <scope>NUCLEOTIDE SEQUENCE [LARGE SCALE GENOMIC DNA]</scope>
    <source>
        <strain evidence="3 5">NML150140-1</strain>
    </source>
</reference>
<comment type="caution">
    <text evidence="2">The sequence shown here is derived from an EMBL/GenBank/DDBJ whole genome shotgun (WGS) entry which is preliminary data.</text>
</comment>
<dbReference type="OrthoDB" id="9812140at2"/>
<organism evidence="2 4">
    <name type="scientific">Eisenbergiella tayi</name>
    <dbReference type="NCBI Taxonomy" id="1432052"/>
    <lineage>
        <taxon>Bacteria</taxon>
        <taxon>Bacillati</taxon>
        <taxon>Bacillota</taxon>
        <taxon>Clostridia</taxon>
        <taxon>Lachnospirales</taxon>
        <taxon>Lachnospiraceae</taxon>
        <taxon>Eisenbergiella</taxon>
    </lineage>
</organism>
<protein>
    <submittedName>
        <fullName evidence="3">AAA family ATPase</fullName>
    </submittedName>
    <submittedName>
        <fullName evidence="2">Replication factor C large subunit</fullName>
    </submittedName>
</protein>
<dbReference type="PATRIC" id="fig|1432052.4.peg.5568"/>
<dbReference type="Gene3D" id="3.40.50.300">
    <property type="entry name" value="P-loop containing nucleotide triphosphate hydrolases"/>
    <property type="match status" value="1"/>
</dbReference>
<evidence type="ECO:0000313" key="2">
    <source>
        <dbReference type="EMBL" id="ODM04207.1"/>
    </source>
</evidence>
<name>A0A1E3A6U3_9FIRM</name>
<dbReference type="EMBL" id="MEHA01000042">
    <property type="protein sequence ID" value="ODR39799.1"/>
    <property type="molecule type" value="Genomic_DNA"/>
</dbReference>
<dbReference type="Proteomes" id="UP000094271">
    <property type="component" value="Unassembled WGS sequence"/>
</dbReference>
<dbReference type="AlphaFoldDB" id="A0A1E3A6U3"/>
<evidence type="ECO:0000313" key="5">
    <source>
        <dbReference type="Proteomes" id="UP000094271"/>
    </source>
</evidence>
<evidence type="ECO:0000259" key="1">
    <source>
        <dbReference type="SMART" id="SM00382"/>
    </source>
</evidence>
<evidence type="ECO:0000313" key="3">
    <source>
        <dbReference type="EMBL" id="ODR39799.1"/>
    </source>
</evidence>
<dbReference type="InterPro" id="IPR003593">
    <property type="entry name" value="AAA+_ATPase"/>
</dbReference>